<evidence type="ECO:0000313" key="2">
    <source>
        <dbReference type="EMBL" id="GMF53607.1"/>
    </source>
</evidence>
<feature type="region of interest" description="Disordered" evidence="1">
    <location>
        <begin position="114"/>
        <end position="188"/>
    </location>
</feature>
<reference evidence="2" key="1">
    <citation type="submission" date="2023-04" db="EMBL/GenBank/DDBJ databases">
        <title>Phytophthora fragariaefolia NBRC 109709.</title>
        <authorList>
            <person name="Ichikawa N."/>
            <person name="Sato H."/>
            <person name="Tonouchi N."/>
        </authorList>
    </citation>
    <scope>NUCLEOTIDE SEQUENCE</scope>
    <source>
        <strain evidence="2">NBRC 109709</strain>
    </source>
</reference>
<proteinExistence type="predicted"/>
<name>A0A9W6Y6G2_9STRA</name>
<protein>
    <submittedName>
        <fullName evidence="2">Unnamed protein product</fullName>
    </submittedName>
</protein>
<keyword evidence="3" id="KW-1185">Reference proteome</keyword>
<evidence type="ECO:0000313" key="3">
    <source>
        <dbReference type="Proteomes" id="UP001165121"/>
    </source>
</evidence>
<sequence>MNVAASTKDSGVVSYTTRSTAEQYNRPVIWWSYRGQFLRATSRHEHLQELWQPTYGCMLVACDNDDPAAIESSERTTDARDECCAAGAPSAMERASVVAGHQQLTTIAAAVQATAASGGQHGPTRRVQLVDDPHERDDNERGRHDGGRRSARRYAVESEPDPSGDGASGACDSPSEAARGASASDLSH</sequence>
<dbReference type="EMBL" id="BSXT01003311">
    <property type="protein sequence ID" value="GMF53607.1"/>
    <property type="molecule type" value="Genomic_DNA"/>
</dbReference>
<dbReference type="Proteomes" id="UP001165121">
    <property type="component" value="Unassembled WGS sequence"/>
</dbReference>
<gene>
    <name evidence="2" type="ORF">Pfra01_002220200</name>
</gene>
<feature type="compositionally biased region" description="Basic and acidic residues" evidence="1">
    <location>
        <begin position="128"/>
        <end position="148"/>
    </location>
</feature>
<accession>A0A9W6Y6G2</accession>
<dbReference type="AlphaFoldDB" id="A0A9W6Y6G2"/>
<evidence type="ECO:0000256" key="1">
    <source>
        <dbReference type="SAM" id="MobiDB-lite"/>
    </source>
</evidence>
<comment type="caution">
    <text evidence="2">The sequence shown here is derived from an EMBL/GenBank/DDBJ whole genome shotgun (WGS) entry which is preliminary data.</text>
</comment>
<organism evidence="2 3">
    <name type="scientific">Phytophthora fragariaefolia</name>
    <dbReference type="NCBI Taxonomy" id="1490495"/>
    <lineage>
        <taxon>Eukaryota</taxon>
        <taxon>Sar</taxon>
        <taxon>Stramenopiles</taxon>
        <taxon>Oomycota</taxon>
        <taxon>Peronosporomycetes</taxon>
        <taxon>Peronosporales</taxon>
        <taxon>Peronosporaceae</taxon>
        <taxon>Phytophthora</taxon>
    </lineage>
</organism>